<gene>
    <name evidence="2" type="ORF">H744_2c0240</name>
</gene>
<dbReference type="Proteomes" id="UP000032303">
    <property type="component" value="Chromosome 2"/>
</dbReference>
<dbReference type="KEGG" id="pgb:H744_2c0240"/>
<protein>
    <submittedName>
        <fullName evidence="2">Uncharacterized protein</fullName>
    </submittedName>
</protein>
<proteinExistence type="predicted"/>
<evidence type="ECO:0000313" key="2">
    <source>
        <dbReference type="EMBL" id="AJR06993.1"/>
    </source>
</evidence>
<reference evidence="2 3" key="1">
    <citation type="submission" date="2013-05" db="EMBL/GenBank/DDBJ databases">
        <title>Complete genome sequence of the lipase-producing bacterium Photobacterium gaetbulicola Gung47.</title>
        <authorList>
            <person name="Kim Y.-O."/>
        </authorList>
    </citation>
    <scope>NUCLEOTIDE SEQUENCE [LARGE SCALE GENOMIC DNA]</scope>
    <source>
        <strain evidence="2 3">Gung47</strain>
    </source>
</reference>
<accession>A0A0C5WIN3</accession>
<dbReference type="HOGENOM" id="CLU_831182_0_0_6"/>
<sequence>MGGNISIGHHLLGLLAAALGDNRGNMREELGLVAARLRLGAVISRQQIWAIRFHHQAVIRDITDDLTQLGATALITDPPGDTDVQILRQTVAQLLTCSGETVQYRRRKLIPPWSEDRHKALMGIAAMHEHRHVQLSGQCQLGLEHRFLLRARGKVTVKIKPTFTDRHHFGLSGQLSDFWQGQILDALCIMRMNPCCTIGIARPLTSHRQGLLAFFDTGTGKNQAVDTRRFGTCHDLFTVFVKPAVGQVYPDINHRCPHSFYKQWEQLNESRYVWLSPFVNFRVEYIPQPVPQQVDHQYQGDQYQSREGGDPPGAREDIVKANADQRAQRRLVNR</sequence>
<organism evidence="2 3">
    <name type="scientific">Photobacterium gaetbulicola Gung47</name>
    <dbReference type="NCBI Taxonomy" id="658445"/>
    <lineage>
        <taxon>Bacteria</taxon>
        <taxon>Pseudomonadati</taxon>
        <taxon>Pseudomonadota</taxon>
        <taxon>Gammaproteobacteria</taxon>
        <taxon>Vibrionales</taxon>
        <taxon>Vibrionaceae</taxon>
        <taxon>Photobacterium</taxon>
    </lineage>
</organism>
<feature type="compositionally biased region" description="Polar residues" evidence="1">
    <location>
        <begin position="296"/>
        <end position="305"/>
    </location>
</feature>
<evidence type="ECO:0000256" key="1">
    <source>
        <dbReference type="SAM" id="MobiDB-lite"/>
    </source>
</evidence>
<dbReference type="EMBL" id="CP005974">
    <property type="protein sequence ID" value="AJR06993.1"/>
    <property type="molecule type" value="Genomic_DNA"/>
</dbReference>
<feature type="region of interest" description="Disordered" evidence="1">
    <location>
        <begin position="296"/>
        <end position="315"/>
    </location>
</feature>
<dbReference type="AlphaFoldDB" id="A0A0C5WIN3"/>
<evidence type="ECO:0000313" key="3">
    <source>
        <dbReference type="Proteomes" id="UP000032303"/>
    </source>
</evidence>
<name>A0A0C5WIN3_9GAMM</name>
<keyword evidence="3" id="KW-1185">Reference proteome</keyword>